<dbReference type="Gene3D" id="3.10.450.50">
    <property type="match status" value="1"/>
</dbReference>
<evidence type="ECO:0000313" key="1">
    <source>
        <dbReference type="EMBL" id="BEH00327.1"/>
    </source>
</evidence>
<accession>A0ABM8IEH2</accession>
<dbReference type="RefSeq" id="WP_353331574.1">
    <property type="nucleotide sequence ID" value="NZ_AP028055.1"/>
</dbReference>
<protein>
    <recommendedName>
        <fullName evidence="3">Ester cyclase</fullName>
    </recommendedName>
</protein>
<gene>
    <name evidence="1" type="ORF">BSYN_25910</name>
</gene>
<evidence type="ECO:0000313" key="2">
    <source>
        <dbReference type="Proteomes" id="UP001496674"/>
    </source>
</evidence>
<dbReference type="InterPro" id="IPR009959">
    <property type="entry name" value="Cyclase_SnoaL-like"/>
</dbReference>
<dbReference type="SUPFAM" id="SSF54427">
    <property type="entry name" value="NTF2-like"/>
    <property type="match status" value="1"/>
</dbReference>
<dbReference type="PANTHER" id="PTHR38436:SF1">
    <property type="entry name" value="ESTER CYCLASE"/>
    <property type="match status" value="1"/>
</dbReference>
<proteinExistence type="predicted"/>
<keyword evidence="2" id="KW-1185">Reference proteome</keyword>
<evidence type="ECO:0008006" key="3">
    <source>
        <dbReference type="Google" id="ProtNLM"/>
    </source>
</evidence>
<dbReference type="EMBL" id="AP028055">
    <property type="protein sequence ID" value="BEH00327.1"/>
    <property type="molecule type" value="Genomic_DNA"/>
</dbReference>
<dbReference type="Proteomes" id="UP001496674">
    <property type="component" value="Chromosome"/>
</dbReference>
<dbReference type="PANTHER" id="PTHR38436">
    <property type="entry name" value="POLYKETIDE CYCLASE SNOAL-LIKE DOMAIN"/>
    <property type="match status" value="1"/>
</dbReference>
<name>A0ABM8IEH2_9BACE</name>
<dbReference type="Pfam" id="PF07366">
    <property type="entry name" value="SnoaL"/>
    <property type="match status" value="1"/>
</dbReference>
<reference evidence="1 2" key="1">
    <citation type="submission" date="2023-04" db="EMBL/GenBank/DDBJ databases">
        <title>Draft genome sequence of acteroides sedimenti strain YN3PY1.</title>
        <authorList>
            <person name="Yoshida N."/>
        </authorList>
    </citation>
    <scope>NUCLEOTIDE SEQUENCE [LARGE SCALE GENOMIC DNA]</scope>
    <source>
        <strain evidence="1 2">YN3PY1</strain>
    </source>
</reference>
<dbReference type="InterPro" id="IPR032710">
    <property type="entry name" value="NTF2-like_dom_sf"/>
</dbReference>
<organism evidence="1 2">
    <name type="scientific">Bacteroides sedimenti</name>
    <dbReference type="NCBI Taxonomy" id="2136147"/>
    <lineage>
        <taxon>Bacteria</taxon>
        <taxon>Pseudomonadati</taxon>
        <taxon>Bacteroidota</taxon>
        <taxon>Bacteroidia</taxon>
        <taxon>Bacteroidales</taxon>
        <taxon>Bacteroidaceae</taxon>
        <taxon>Bacteroides</taxon>
    </lineage>
</organism>
<dbReference type="PROSITE" id="PS51257">
    <property type="entry name" value="PROKAR_LIPOPROTEIN"/>
    <property type="match status" value="1"/>
</dbReference>
<sequence>MKKSNLVKVLLGLTLSLIFLCGCNQKKDVVDFKQLGDKMLKAFNAHDASALTEFYADDAVLFDVKGEELARGKAAIEKYYTAYFRAFPDLKMEFVQIIAAGDQVCYEFINRGTFTGPFAGPQGDIQPTGLKSVIKGAFLAKLTPAGLIKEDRSYYDELSWMKQLGLIKQNEEK</sequence>